<evidence type="ECO:0000259" key="12">
    <source>
        <dbReference type="Pfam" id="PF23539"/>
    </source>
</evidence>
<dbReference type="Gene3D" id="1.20.5.1930">
    <property type="match status" value="1"/>
</dbReference>
<evidence type="ECO:0000256" key="1">
    <source>
        <dbReference type="ARBA" id="ARBA00000085"/>
    </source>
</evidence>
<feature type="transmembrane region" description="Helical" evidence="9">
    <location>
        <begin position="68"/>
        <end position="100"/>
    </location>
</feature>
<accession>A0ABU2LWF2</accession>
<keyword evidence="9" id="KW-1133">Transmembrane helix</keyword>
<evidence type="ECO:0000256" key="9">
    <source>
        <dbReference type="SAM" id="Phobius"/>
    </source>
</evidence>
<proteinExistence type="predicted"/>
<evidence type="ECO:0000313" key="14">
    <source>
        <dbReference type="Proteomes" id="UP001183420"/>
    </source>
</evidence>
<gene>
    <name evidence="13" type="ORF">RNC47_26675</name>
</gene>
<dbReference type="Pfam" id="PF07730">
    <property type="entry name" value="HisKA_3"/>
    <property type="match status" value="1"/>
</dbReference>
<evidence type="ECO:0000256" key="6">
    <source>
        <dbReference type="ARBA" id="ARBA00022777"/>
    </source>
</evidence>
<evidence type="ECO:0000256" key="8">
    <source>
        <dbReference type="ARBA" id="ARBA00023012"/>
    </source>
</evidence>
<dbReference type="InterPro" id="IPR003594">
    <property type="entry name" value="HATPase_dom"/>
</dbReference>
<protein>
    <recommendedName>
        <fullName evidence="2">histidine kinase</fullName>
        <ecNumber evidence="2">2.7.13.3</ecNumber>
    </recommendedName>
</protein>
<feature type="transmembrane region" description="Helical" evidence="9">
    <location>
        <begin position="112"/>
        <end position="130"/>
    </location>
</feature>
<dbReference type="Pfam" id="PF23539">
    <property type="entry name" value="DUF7134"/>
    <property type="match status" value="1"/>
</dbReference>
<dbReference type="CDD" id="cd16917">
    <property type="entry name" value="HATPase_UhpB-NarQ-NarX-like"/>
    <property type="match status" value="1"/>
</dbReference>
<dbReference type="EC" id="2.7.13.3" evidence="2"/>
<dbReference type="PANTHER" id="PTHR24421:SF10">
    <property type="entry name" value="NITRATE_NITRITE SENSOR PROTEIN NARQ"/>
    <property type="match status" value="1"/>
</dbReference>
<evidence type="ECO:0000259" key="10">
    <source>
        <dbReference type="Pfam" id="PF02518"/>
    </source>
</evidence>
<dbReference type="GO" id="GO:0016301">
    <property type="term" value="F:kinase activity"/>
    <property type="evidence" value="ECO:0007669"/>
    <property type="project" value="UniProtKB-KW"/>
</dbReference>
<dbReference type="SUPFAM" id="SSF55874">
    <property type="entry name" value="ATPase domain of HSP90 chaperone/DNA topoisomerase II/histidine kinase"/>
    <property type="match status" value="1"/>
</dbReference>
<keyword evidence="9" id="KW-0812">Transmembrane</keyword>
<dbReference type="PANTHER" id="PTHR24421">
    <property type="entry name" value="NITRATE/NITRITE SENSOR PROTEIN NARX-RELATED"/>
    <property type="match status" value="1"/>
</dbReference>
<keyword evidence="9" id="KW-0472">Membrane</keyword>
<dbReference type="InterPro" id="IPR011712">
    <property type="entry name" value="Sig_transdc_His_kin_sub3_dim/P"/>
</dbReference>
<dbReference type="RefSeq" id="WP_311602284.1">
    <property type="nucleotide sequence ID" value="NZ_JAVREM010000050.1"/>
</dbReference>
<evidence type="ECO:0000256" key="3">
    <source>
        <dbReference type="ARBA" id="ARBA00022553"/>
    </source>
</evidence>
<comment type="catalytic activity">
    <reaction evidence="1">
        <text>ATP + protein L-histidine = ADP + protein N-phospho-L-histidine.</text>
        <dbReference type="EC" id="2.7.13.3"/>
    </reaction>
</comment>
<dbReference type="Proteomes" id="UP001183420">
    <property type="component" value="Unassembled WGS sequence"/>
</dbReference>
<comment type="caution">
    <text evidence="13">The sequence shown here is derived from an EMBL/GenBank/DDBJ whole genome shotgun (WGS) entry which is preliminary data.</text>
</comment>
<keyword evidence="6 13" id="KW-0418">Kinase</keyword>
<evidence type="ECO:0000256" key="7">
    <source>
        <dbReference type="ARBA" id="ARBA00022840"/>
    </source>
</evidence>
<keyword evidence="5" id="KW-0547">Nucleotide-binding</keyword>
<feature type="domain" description="Histidine kinase/HSP90-like ATPase" evidence="10">
    <location>
        <begin position="292"/>
        <end position="382"/>
    </location>
</feature>
<feature type="domain" description="DUF7134" evidence="12">
    <location>
        <begin position="10"/>
        <end position="130"/>
    </location>
</feature>
<keyword evidence="4" id="KW-0808">Transferase</keyword>
<keyword evidence="14" id="KW-1185">Reference proteome</keyword>
<keyword evidence="7" id="KW-0067">ATP-binding</keyword>
<dbReference type="Pfam" id="PF02518">
    <property type="entry name" value="HATPase_c"/>
    <property type="match status" value="1"/>
</dbReference>
<dbReference type="InterPro" id="IPR050482">
    <property type="entry name" value="Sensor_HK_TwoCompSys"/>
</dbReference>
<feature type="transmembrane region" description="Helical" evidence="9">
    <location>
        <begin position="43"/>
        <end position="62"/>
    </location>
</feature>
<reference evidence="14" key="1">
    <citation type="submission" date="2023-07" db="EMBL/GenBank/DDBJ databases">
        <title>30 novel species of actinomycetes from the DSMZ collection.</title>
        <authorList>
            <person name="Nouioui I."/>
        </authorList>
    </citation>
    <scope>NUCLEOTIDE SEQUENCE [LARGE SCALE GENOMIC DNA]</scope>
    <source>
        <strain evidence="14">DSM 44918</strain>
    </source>
</reference>
<keyword evidence="8" id="KW-0902">Two-component regulatory system</keyword>
<name>A0ABU2LWF2_9ACTN</name>
<evidence type="ECO:0000256" key="5">
    <source>
        <dbReference type="ARBA" id="ARBA00022741"/>
    </source>
</evidence>
<evidence type="ECO:0000313" key="13">
    <source>
        <dbReference type="EMBL" id="MDT0321925.1"/>
    </source>
</evidence>
<dbReference type="EMBL" id="JAVREM010000050">
    <property type="protein sequence ID" value="MDT0321925.1"/>
    <property type="molecule type" value="Genomic_DNA"/>
</dbReference>
<dbReference type="InterPro" id="IPR055558">
    <property type="entry name" value="DUF7134"/>
</dbReference>
<evidence type="ECO:0000256" key="4">
    <source>
        <dbReference type="ARBA" id="ARBA00022679"/>
    </source>
</evidence>
<feature type="transmembrane region" description="Helical" evidence="9">
    <location>
        <begin position="18"/>
        <end position="36"/>
    </location>
</feature>
<organism evidence="13 14">
    <name type="scientific">Streptomyces millisiae</name>
    <dbReference type="NCBI Taxonomy" id="3075542"/>
    <lineage>
        <taxon>Bacteria</taxon>
        <taxon>Bacillati</taxon>
        <taxon>Actinomycetota</taxon>
        <taxon>Actinomycetes</taxon>
        <taxon>Kitasatosporales</taxon>
        <taxon>Streptomycetaceae</taxon>
        <taxon>Streptomyces</taxon>
    </lineage>
</organism>
<sequence>MPDSPSGTGRRRPRLVEAAVPVALLACSLPGSLLTLPGAERQTPWWPGVLLAGVSCAVLPWRRDRPRVTVALAAACATTTAALGYMLTVLLLLGPLMVALHSLAARADRRTANAFCAACVAALVAVALVAGPAEPLILKAVGPAGWLLLPTALGTAHRLRARQAERAQEERARFCVTEERLRIARELHDVVAHHLVLATIQAGTAARVLRDRPVEAERLVADLTGTTAAALRELRATVGLLRHANEAGPAPEPAPGVIGIAELAASFRGAGLSVTVATEGEPQPLTAGADLAAYRIAQEALTNVTKHGATRAAAVRLSYHHDRLRLTVTNADEGLRPAVGHAPGGGYGLLGMWERAVAAGGHLSAGPRAGGGFEVTAELPLDRGRP</sequence>
<dbReference type="InterPro" id="IPR036890">
    <property type="entry name" value="HATPase_C_sf"/>
</dbReference>
<feature type="domain" description="Signal transduction histidine kinase subgroup 3 dimerisation and phosphoacceptor" evidence="11">
    <location>
        <begin position="179"/>
        <end position="244"/>
    </location>
</feature>
<dbReference type="Gene3D" id="3.30.565.10">
    <property type="entry name" value="Histidine kinase-like ATPase, C-terminal domain"/>
    <property type="match status" value="1"/>
</dbReference>
<keyword evidence="3" id="KW-0597">Phosphoprotein</keyword>
<evidence type="ECO:0000256" key="2">
    <source>
        <dbReference type="ARBA" id="ARBA00012438"/>
    </source>
</evidence>
<evidence type="ECO:0000259" key="11">
    <source>
        <dbReference type="Pfam" id="PF07730"/>
    </source>
</evidence>